<evidence type="ECO:0000256" key="4">
    <source>
        <dbReference type="ARBA" id="ARBA00022692"/>
    </source>
</evidence>
<dbReference type="Gene3D" id="1.20.1250.20">
    <property type="entry name" value="MFS general substrate transporter like domains"/>
    <property type="match status" value="1"/>
</dbReference>
<evidence type="ECO:0000256" key="6">
    <source>
        <dbReference type="ARBA" id="ARBA00023136"/>
    </source>
</evidence>
<dbReference type="Pfam" id="PF07690">
    <property type="entry name" value="MFS_1"/>
    <property type="match status" value="2"/>
</dbReference>
<dbReference type="InterPro" id="IPR050171">
    <property type="entry name" value="MFS_Transporters"/>
</dbReference>
<feature type="transmembrane region" description="Helical" evidence="7">
    <location>
        <begin position="163"/>
        <end position="181"/>
    </location>
</feature>
<evidence type="ECO:0000256" key="7">
    <source>
        <dbReference type="SAM" id="Phobius"/>
    </source>
</evidence>
<evidence type="ECO:0000256" key="5">
    <source>
        <dbReference type="ARBA" id="ARBA00022989"/>
    </source>
</evidence>
<comment type="subcellular location">
    <subcellularLocation>
        <location evidence="1">Cell membrane</location>
        <topology evidence="1">Multi-pass membrane protein</topology>
    </subcellularLocation>
</comment>
<dbReference type="RefSeq" id="WP_148816442.1">
    <property type="nucleotide sequence ID" value="NZ_CP043046.1"/>
</dbReference>
<keyword evidence="3" id="KW-1003">Cell membrane</keyword>
<reference evidence="8 9" key="1">
    <citation type="submission" date="2019-08" db="EMBL/GenBank/DDBJ databases">
        <title>Amphibian skin-associated Pigmentiphaga: genome sequence and occurrence across geography and hosts.</title>
        <authorList>
            <person name="Bletz M.C."/>
            <person name="Bunk B."/>
            <person name="Sproeer C."/>
            <person name="Biwer P."/>
            <person name="Reiter S."/>
            <person name="Rabemananjara F.C.E."/>
            <person name="Schulz S."/>
            <person name="Overmann J."/>
            <person name="Vences M."/>
        </authorList>
    </citation>
    <scope>NUCLEOTIDE SEQUENCE [LARGE SCALE GENOMIC DNA]</scope>
    <source>
        <strain evidence="8 9">Mada1488</strain>
    </source>
</reference>
<organism evidence="8 9">
    <name type="scientific">Pigmentiphaga aceris</name>
    <dbReference type="NCBI Taxonomy" id="1940612"/>
    <lineage>
        <taxon>Bacteria</taxon>
        <taxon>Pseudomonadati</taxon>
        <taxon>Pseudomonadota</taxon>
        <taxon>Betaproteobacteria</taxon>
        <taxon>Burkholderiales</taxon>
        <taxon>Alcaligenaceae</taxon>
        <taxon>Pigmentiphaga</taxon>
    </lineage>
</organism>
<dbReference type="InterPro" id="IPR011701">
    <property type="entry name" value="MFS"/>
</dbReference>
<feature type="transmembrane region" description="Helical" evidence="7">
    <location>
        <begin position="369"/>
        <end position="390"/>
    </location>
</feature>
<accession>A0A5C0AYY3</accession>
<sequence>MNRLHSRSPVTWLVILSLFNHVGYTGTRFVALLSVLALSDSPFIAGALLATLSLVPMLTSLPLGRWIDRHHKAGPMRLGAAMTAAGCFLPIVFQDVVGLFVSVALVGTGYNIHQISLQSTMGRAASDLVHRTRLFTWLSLCVSTSMVVSPLIAGFGIEHGGYRVAQAIVLLGPLATLGLLWHRRKQLALEPALAASPRPAPAKPAPVTLVTPAGTSWFGRWTSRRQARRAHRAPSSIGLLREPPVRQVLLASVAVSLAFDMHTFAVPLLGHTMALSPAEIGTIIAFFSAGTFAVRVAMQWLVRRVRGWTIVHGAMLTCAAGYYLYPLAPDTAVMCALSFVIGMALGSCQPNVLALLHEVVPHHRSGEAIALRVMFSYVSGFMLPLVFGALAVHLGVAPLFVAIATNLVVAWWFSRRPVQHKSSGDASHD</sequence>
<evidence type="ECO:0000313" key="8">
    <source>
        <dbReference type="EMBL" id="QEI07395.1"/>
    </source>
</evidence>
<evidence type="ECO:0000256" key="2">
    <source>
        <dbReference type="ARBA" id="ARBA00022448"/>
    </source>
</evidence>
<dbReference type="SUPFAM" id="SSF103473">
    <property type="entry name" value="MFS general substrate transporter"/>
    <property type="match status" value="1"/>
</dbReference>
<dbReference type="GO" id="GO:0022857">
    <property type="term" value="F:transmembrane transporter activity"/>
    <property type="evidence" value="ECO:0007669"/>
    <property type="project" value="InterPro"/>
</dbReference>
<dbReference type="PANTHER" id="PTHR23517">
    <property type="entry name" value="RESISTANCE PROTEIN MDTM, PUTATIVE-RELATED-RELATED"/>
    <property type="match status" value="1"/>
</dbReference>
<feature type="transmembrane region" description="Helical" evidence="7">
    <location>
        <begin position="331"/>
        <end position="357"/>
    </location>
</feature>
<feature type="transmembrane region" description="Helical" evidence="7">
    <location>
        <begin position="97"/>
        <end position="113"/>
    </location>
</feature>
<feature type="transmembrane region" description="Helical" evidence="7">
    <location>
        <begin position="280"/>
        <end position="298"/>
    </location>
</feature>
<dbReference type="EMBL" id="CP043046">
    <property type="protein sequence ID" value="QEI07395.1"/>
    <property type="molecule type" value="Genomic_DNA"/>
</dbReference>
<dbReference type="AlphaFoldDB" id="A0A5C0AYY3"/>
<evidence type="ECO:0000313" key="9">
    <source>
        <dbReference type="Proteomes" id="UP000325161"/>
    </source>
</evidence>
<keyword evidence="6 7" id="KW-0472">Membrane</keyword>
<keyword evidence="9" id="KW-1185">Reference proteome</keyword>
<feature type="transmembrane region" description="Helical" evidence="7">
    <location>
        <begin position="396"/>
        <end position="413"/>
    </location>
</feature>
<feature type="transmembrane region" description="Helical" evidence="7">
    <location>
        <begin position="134"/>
        <end position="157"/>
    </location>
</feature>
<protein>
    <submittedName>
        <fullName evidence="8">MFS transporter</fullName>
    </submittedName>
</protein>
<dbReference type="GO" id="GO:0005886">
    <property type="term" value="C:plasma membrane"/>
    <property type="evidence" value="ECO:0007669"/>
    <property type="project" value="UniProtKB-SubCell"/>
</dbReference>
<keyword evidence="2" id="KW-0813">Transport</keyword>
<dbReference type="Proteomes" id="UP000325161">
    <property type="component" value="Chromosome"/>
</dbReference>
<keyword evidence="4 7" id="KW-0812">Transmembrane</keyword>
<dbReference type="OrthoDB" id="4822895at2"/>
<evidence type="ECO:0000256" key="3">
    <source>
        <dbReference type="ARBA" id="ARBA00022475"/>
    </source>
</evidence>
<feature type="transmembrane region" description="Helical" evidence="7">
    <location>
        <begin position="248"/>
        <end position="268"/>
    </location>
</feature>
<proteinExistence type="predicted"/>
<feature type="transmembrane region" description="Helical" evidence="7">
    <location>
        <begin position="43"/>
        <end position="63"/>
    </location>
</feature>
<feature type="transmembrane region" description="Helical" evidence="7">
    <location>
        <begin position="305"/>
        <end position="325"/>
    </location>
</feature>
<keyword evidence="5 7" id="KW-1133">Transmembrane helix</keyword>
<feature type="transmembrane region" description="Helical" evidence="7">
    <location>
        <begin position="12"/>
        <end position="37"/>
    </location>
</feature>
<dbReference type="KEGG" id="pacr:FXN63_17250"/>
<name>A0A5C0AYY3_9BURK</name>
<dbReference type="InterPro" id="IPR036259">
    <property type="entry name" value="MFS_trans_sf"/>
</dbReference>
<evidence type="ECO:0000256" key="1">
    <source>
        <dbReference type="ARBA" id="ARBA00004651"/>
    </source>
</evidence>
<gene>
    <name evidence="8" type="ORF">FXN63_17250</name>
</gene>